<organism evidence="2 3">
    <name type="scientific">Cryoendolithus antarcticus</name>
    <dbReference type="NCBI Taxonomy" id="1507870"/>
    <lineage>
        <taxon>Eukaryota</taxon>
        <taxon>Fungi</taxon>
        <taxon>Dikarya</taxon>
        <taxon>Ascomycota</taxon>
        <taxon>Pezizomycotina</taxon>
        <taxon>Dothideomycetes</taxon>
        <taxon>Dothideomycetidae</taxon>
        <taxon>Cladosporiales</taxon>
        <taxon>Cladosporiaceae</taxon>
        <taxon>Cryoendolithus</taxon>
    </lineage>
</organism>
<comment type="caution">
    <text evidence="2">The sequence shown here is derived from an EMBL/GenBank/DDBJ whole genome shotgun (WGS) entry which is preliminary data.</text>
</comment>
<keyword evidence="3" id="KW-1185">Reference proteome</keyword>
<evidence type="ECO:0000256" key="1">
    <source>
        <dbReference type="SAM" id="Phobius"/>
    </source>
</evidence>
<keyword evidence="1" id="KW-0472">Membrane</keyword>
<reference evidence="3" key="1">
    <citation type="submission" date="2017-03" db="EMBL/GenBank/DDBJ databases">
        <title>Genomes of endolithic fungi from Antarctica.</title>
        <authorList>
            <person name="Coleine C."/>
            <person name="Masonjones S."/>
            <person name="Stajich J.E."/>
        </authorList>
    </citation>
    <scope>NUCLEOTIDE SEQUENCE [LARGE SCALE GENOMIC DNA]</scope>
    <source>
        <strain evidence="3">CCFEE 5527</strain>
    </source>
</reference>
<dbReference type="InParanoid" id="A0A1V8TJR4"/>
<proteinExistence type="predicted"/>
<dbReference type="AlphaFoldDB" id="A0A1V8TJR4"/>
<keyword evidence="1" id="KW-1133">Transmembrane helix</keyword>
<dbReference type="OrthoDB" id="5599753at2759"/>
<accession>A0A1V8TJR4</accession>
<name>A0A1V8TJR4_9PEZI</name>
<dbReference type="Proteomes" id="UP000192596">
    <property type="component" value="Unassembled WGS sequence"/>
</dbReference>
<feature type="transmembrane region" description="Helical" evidence="1">
    <location>
        <begin position="6"/>
        <end position="24"/>
    </location>
</feature>
<protein>
    <submittedName>
        <fullName evidence="2">Uncharacterized protein</fullName>
    </submittedName>
</protein>
<sequence length="278" mass="32307">MGAANYAIWIVVVIGLAAVCIKALSIRTNMELSTIASYHINSSMLQTSETREACGSDYTTHGSNYITTLSPHLLDDPPAADFIHVRDDLKLPMYPLPYIREIETAFTLLVRTMADRLSRSPYGWFAWLGLWRDSKRRRTFASRHIRALRFEKGDTFCGAFRVVDRKAAKIEIAFTDGDVSERIVFSLWDADYLPEYKRAPSHNRQHPRCILRCDRLQWVEKGSGVLPLRYSATAVWWHRYLCWRIMVEGGKFLRQWRLDSLPGCEWERELWLQCIAAW</sequence>
<dbReference type="EMBL" id="NAJO01000006">
    <property type="protein sequence ID" value="OQO11452.1"/>
    <property type="molecule type" value="Genomic_DNA"/>
</dbReference>
<gene>
    <name evidence="2" type="ORF">B0A48_03179</name>
</gene>
<keyword evidence="1" id="KW-0812">Transmembrane</keyword>
<evidence type="ECO:0000313" key="2">
    <source>
        <dbReference type="EMBL" id="OQO11452.1"/>
    </source>
</evidence>
<evidence type="ECO:0000313" key="3">
    <source>
        <dbReference type="Proteomes" id="UP000192596"/>
    </source>
</evidence>